<dbReference type="GO" id="GO:0005975">
    <property type="term" value="P:carbohydrate metabolic process"/>
    <property type="evidence" value="ECO:0007669"/>
    <property type="project" value="InterPro"/>
</dbReference>
<dbReference type="PANTHER" id="PTHR10963:SF55">
    <property type="entry name" value="GLYCOSIDE HYDROLASE FAMILY 16 PROTEIN"/>
    <property type="match status" value="1"/>
</dbReference>
<reference evidence="4 5" key="1">
    <citation type="submission" date="2020-08" db="EMBL/GenBank/DDBJ databases">
        <title>Genomic Encyclopedia of Type Strains, Phase III (KMG-III): the genomes of soil and plant-associated and newly described type strains.</title>
        <authorList>
            <person name="Whitman W."/>
        </authorList>
    </citation>
    <scope>NUCLEOTIDE SEQUENCE [LARGE SCALE GENOMIC DNA]</scope>
    <source>
        <strain evidence="4 5">CECT 8075</strain>
    </source>
</reference>
<sequence>MKVIPSLLLSLLVCICSRNSTAQQPDVANQSATDLSKWKLVWQDDFDYPDDQLDTNWIAQNGPSGHILCSRWRENVVVSNGILQLINRKENRGGQEWTSGNIWTKMKFKYGFFECRYRYAEATGTNNSFWLMTKGPEPTEGKRFEIDINEGHYPNEVNTNIHNWSDVVTNADGKKTHPSNHLGIAFGNRPDYTIPFEIPVTTNKLRLTSTSAPHFHIREFRIFPANGSDYPDAFSTTADQDIPGLVNYARSPDVQITANGVYNNQTKPTHAADGKITTSWISPADGEKWLQFEWPSPITIGCIQFINGWPDKGKWTGLGQLNNYTIQAYIDEQWQKVSTMDSKDIANFGADYHTYGLQWDENKLVFYHDGKEIRREQNTFCFSETPIWLSLAIIRWAGPLTDDLDGSSMKVDWVRYYQKSK</sequence>
<dbReference type="PROSITE" id="PS51762">
    <property type="entry name" value="GH16_2"/>
    <property type="match status" value="1"/>
</dbReference>
<comment type="similarity">
    <text evidence="1">Belongs to the glycosyl hydrolase 16 family.</text>
</comment>
<dbReference type="EMBL" id="JACHXU010000018">
    <property type="protein sequence ID" value="MBB3208841.1"/>
    <property type="molecule type" value="Genomic_DNA"/>
</dbReference>
<dbReference type="Pfam" id="PF00722">
    <property type="entry name" value="Glyco_hydro_16"/>
    <property type="match status" value="2"/>
</dbReference>
<dbReference type="SUPFAM" id="SSF49899">
    <property type="entry name" value="Concanavalin A-like lectins/glucanases"/>
    <property type="match status" value="1"/>
</dbReference>
<evidence type="ECO:0000256" key="1">
    <source>
        <dbReference type="ARBA" id="ARBA00006865"/>
    </source>
</evidence>
<dbReference type="Proteomes" id="UP000536179">
    <property type="component" value="Unassembled WGS sequence"/>
</dbReference>
<evidence type="ECO:0000313" key="5">
    <source>
        <dbReference type="Proteomes" id="UP000536179"/>
    </source>
</evidence>
<dbReference type="InterPro" id="IPR050546">
    <property type="entry name" value="Glycosyl_Hydrlase_16"/>
</dbReference>
<name>A0A7W5E265_9BACT</name>
<dbReference type="SUPFAM" id="SSF49785">
    <property type="entry name" value="Galactose-binding domain-like"/>
    <property type="match status" value="1"/>
</dbReference>
<dbReference type="Gene3D" id="2.60.120.200">
    <property type="match status" value="2"/>
</dbReference>
<organism evidence="4 5">
    <name type="scientific">Aporhodopirellula rubra</name>
    <dbReference type="NCBI Taxonomy" id="980271"/>
    <lineage>
        <taxon>Bacteria</taxon>
        <taxon>Pseudomonadati</taxon>
        <taxon>Planctomycetota</taxon>
        <taxon>Planctomycetia</taxon>
        <taxon>Pirellulales</taxon>
        <taxon>Pirellulaceae</taxon>
        <taxon>Aporhodopirellula</taxon>
    </lineage>
</organism>
<accession>A0A7W5E265</accession>
<dbReference type="InterPro" id="IPR008979">
    <property type="entry name" value="Galactose-bd-like_sf"/>
</dbReference>
<gene>
    <name evidence="4" type="ORF">FHS27_004674</name>
</gene>
<feature type="chain" id="PRO_5031412048" evidence="2">
    <location>
        <begin position="23"/>
        <end position="421"/>
    </location>
</feature>
<dbReference type="AlphaFoldDB" id="A0A7W5E265"/>
<feature type="domain" description="GH16" evidence="3">
    <location>
        <begin position="41"/>
        <end position="421"/>
    </location>
</feature>
<comment type="caution">
    <text evidence="4">The sequence shown here is derived from an EMBL/GenBank/DDBJ whole genome shotgun (WGS) entry which is preliminary data.</text>
</comment>
<evidence type="ECO:0000259" key="3">
    <source>
        <dbReference type="PROSITE" id="PS51762"/>
    </source>
</evidence>
<feature type="signal peptide" evidence="2">
    <location>
        <begin position="1"/>
        <end position="22"/>
    </location>
</feature>
<keyword evidence="5" id="KW-1185">Reference proteome</keyword>
<evidence type="ECO:0000313" key="4">
    <source>
        <dbReference type="EMBL" id="MBB3208841.1"/>
    </source>
</evidence>
<protein>
    <submittedName>
        <fullName evidence="4">Beta-glucanase (GH16 family)</fullName>
    </submittedName>
</protein>
<evidence type="ECO:0000256" key="2">
    <source>
        <dbReference type="SAM" id="SignalP"/>
    </source>
</evidence>
<proteinExistence type="inferred from homology"/>
<keyword evidence="2" id="KW-0732">Signal</keyword>
<dbReference type="InterPro" id="IPR013320">
    <property type="entry name" value="ConA-like_dom_sf"/>
</dbReference>
<dbReference type="GO" id="GO:0004553">
    <property type="term" value="F:hydrolase activity, hydrolyzing O-glycosyl compounds"/>
    <property type="evidence" value="ECO:0007669"/>
    <property type="project" value="InterPro"/>
</dbReference>
<dbReference type="InterPro" id="IPR000757">
    <property type="entry name" value="Beta-glucanase-like"/>
</dbReference>
<dbReference type="RefSeq" id="WP_184307015.1">
    <property type="nucleotide sequence ID" value="NZ_JACHXU010000018.1"/>
</dbReference>
<dbReference type="PANTHER" id="PTHR10963">
    <property type="entry name" value="GLYCOSYL HYDROLASE-RELATED"/>
    <property type="match status" value="1"/>
</dbReference>